<proteinExistence type="predicted"/>
<reference evidence="1" key="1">
    <citation type="submission" date="2023-06" db="EMBL/GenBank/DDBJ databases">
        <authorList>
            <consortium name="Lawrence Berkeley National Laboratory"/>
            <person name="Ahrendt S."/>
            <person name="Sahu N."/>
            <person name="Indic B."/>
            <person name="Wong-Bajracharya J."/>
            <person name="Merenyi Z."/>
            <person name="Ke H.-M."/>
            <person name="Monk M."/>
            <person name="Kocsube S."/>
            <person name="Drula E."/>
            <person name="Lipzen A."/>
            <person name="Balint B."/>
            <person name="Henrissat B."/>
            <person name="Andreopoulos B."/>
            <person name="Martin F.M."/>
            <person name="Harder C.B."/>
            <person name="Rigling D."/>
            <person name="Ford K.L."/>
            <person name="Foster G.D."/>
            <person name="Pangilinan J."/>
            <person name="Papanicolaou A."/>
            <person name="Barry K."/>
            <person name="LaButti K."/>
            <person name="Viragh M."/>
            <person name="Koriabine M."/>
            <person name="Yan M."/>
            <person name="Riley R."/>
            <person name="Champramary S."/>
            <person name="Plett K.L."/>
            <person name="Tsai I.J."/>
            <person name="Slot J."/>
            <person name="Sipos G."/>
            <person name="Plett J."/>
            <person name="Nagy L.G."/>
            <person name="Grigoriev I.V."/>
        </authorList>
    </citation>
    <scope>NUCLEOTIDE SEQUENCE</scope>
    <source>
        <strain evidence="1">CCBAS 213</strain>
    </source>
</reference>
<accession>A0AA39N5H2</accession>
<sequence>MASIGIAVVDEPIIDLCQLRVDVPSLRTSRYGLNLSSRFLDLFALANESLQEGEISHTLLITCDDSAIDFTTTSAESVFRRYRAVGYQRLITVHAIPQNLFPISKGLHAEQVWGVVSLPVQ</sequence>
<dbReference type="GeneID" id="85364309"/>
<comment type="caution">
    <text evidence="1">The sequence shown here is derived from an EMBL/GenBank/DDBJ whole genome shotgun (WGS) entry which is preliminary data.</text>
</comment>
<organism evidence="1 2">
    <name type="scientific">Armillaria tabescens</name>
    <name type="common">Ringless honey mushroom</name>
    <name type="synonym">Agaricus tabescens</name>
    <dbReference type="NCBI Taxonomy" id="1929756"/>
    <lineage>
        <taxon>Eukaryota</taxon>
        <taxon>Fungi</taxon>
        <taxon>Dikarya</taxon>
        <taxon>Basidiomycota</taxon>
        <taxon>Agaricomycotina</taxon>
        <taxon>Agaricomycetes</taxon>
        <taxon>Agaricomycetidae</taxon>
        <taxon>Agaricales</taxon>
        <taxon>Marasmiineae</taxon>
        <taxon>Physalacriaceae</taxon>
        <taxon>Desarmillaria</taxon>
    </lineage>
</organism>
<evidence type="ECO:0000313" key="2">
    <source>
        <dbReference type="Proteomes" id="UP001175211"/>
    </source>
</evidence>
<dbReference type="RefSeq" id="XP_060331131.1">
    <property type="nucleotide sequence ID" value="XM_060480761.1"/>
</dbReference>
<dbReference type="AlphaFoldDB" id="A0AA39N5H2"/>
<dbReference type="EMBL" id="JAUEPS010000016">
    <property type="protein sequence ID" value="KAK0458881.1"/>
    <property type="molecule type" value="Genomic_DNA"/>
</dbReference>
<name>A0AA39N5H2_ARMTA</name>
<gene>
    <name evidence="1" type="ORF">EV420DRAFT_1763945</name>
</gene>
<dbReference type="Proteomes" id="UP001175211">
    <property type="component" value="Unassembled WGS sequence"/>
</dbReference>
<protein>
    <submittedName>
        <fullName evidence="1">Uncharacterized protein</fullName>
    </submittedName>
</protein>
<keyword evidence="2" id="KW-1185">Reference proteome</keyword>
<evidence type="ECO:0000313" key="1">
    <source>
        <dbReference type="EMBL" id="KAK0458881.1"/>
    </source>
</evidence>